<dbReference type="EnsemblPlants" id="AVESA.00010b.r2.6AG1017810.1">
    <property type="protein sequence ID" value="AVESA.00010b.r2.6AG1017810.1.CDS"/>
    <property type="gene ID" value="AVESA.00010b.r2.6AG1017810"/>
</dbReference>
<proteinExistence type="predicted"/>
<protein>
    <submittedName>
        <fullName evidence="1">Uncharacterized protein</fullName>
    </submittedName>
</protein>
<organism evidence="1 2">
    <name type="scientific">Avena sativa</name>
    <name type="common">Oat</name>
    <dbReference type="NCBI Taxonomy" id="4498"/>
    <lineage>
        <taxon>Eukaryota</taxon>
        <taxon>Viridiplantae</taxon>
        <taxon>Streptophyta</taxon>
        <taxon>Embryophyta</taxon>
        <taxon>Tracheophyta</taxon>
        <taxon>Spermatophyta</taxon>
        <taxon>Magnoliopsida</taxon>
        <taxon>Liliopsida</taxon>
        <taxon>Poales</taxon>
        <taxon>Poaceae</taxon>
        <taxon>BOP clade</taxon>
        <taxon>Pooideae</taxon>
        <taxon>Poodae</taxon>
        <taxon>Poeae</taxon>
        <taxon>Poeae Chloroplast Group 1 (Aveneae type)</taxon>
        <taxon>Aveninae</taxon>
        <taxon>Avena</taxon>
    </lineage>
</organism>
<sequence length="485" mass="54100">MQGEEGEVASCSAAAQQQQQQKRQQVRVVRCPKCEKFLPELPNYSVYVCGGCGTTLQANKNSASETSLDKSDVVHVKYLEVLEGLPEKKGPVPEASFGTVPEENSEGVEAAAEEISVPQRTVSEHRDSRCSSDGNHIPRETSALKFEATLRDGSREIREAKYRRIRNEDKGEVKQPVRLRDRSPRSVVDTIPPNAYPGEHPSEYHMKSRFRDANGAEHADKRNVDGPNSVSGLKKDRNELLRVLDELRDQVQRSCEITEKPSGNASTNRVADASSSCGPNERLSRLRHGSPQLQRNTSQHSPSLNGQIPGIPHAYASVPTQPDLHGYREPVAHMGAPCYPVGQYPWRNCDNYFFGQYNHDPLVSYHHDGFYHQPACSCLHCYHREFLTVQGASMGFNHRRAPYLMNNPGEYPVDGSVLFGMQNNNSRGITASMQRSHMRANLSKKPAQKCEPIACGAPFTICYNCYEVLQLPKKSPLPGKAEEEM</sequence>
<keyword evidence="2" id="KW-1185">Reference proteome</keyword>
<evidence type="ECO:0000313" key="2">
    <source>
        <dbReference type="Proteomes" id="UP001732700"/>
    </source>
</evidence>
<reference evidence="1" key="1">
    <citation type="submission" date="2021-05" db="EMBL/GenBank/DDBJ databases">
        <authorList>
            <person name="Scholz U."/>
            <person name="Mascher M."/>
            <person name="Fiebig A."/>
        </authorList>
    </citation>
    <scope>NUCLEOTIDE SEQUENCE [LARGE SCALE GENOMIC DNA]</scope>
</reference>
<name>A0ACD5YQM7_AVESA</name>
<evidence type="ECO:0000313" key="1">
    <source>
        <dbReference type="EnsemblPlants" id="AVESA.00010b.r2.6AG1017810.1.CDS"/>
    </source>
</evidence>
<reference evidence="1" key="2">
    <citation type="submission" date="2025-09" db="UniProtKB">
        <authorList>
            <consortium name="EnsemblPlants"/>
        </authorList>
    </citation>
    <scope>IDENTIFICATION</scope>
</reference>
<accession>A0ACD5YQM7</accession>
<dbReference type="Proteomes" id="UP001732700">
    <property type="component" value="Chromosome 6A"/>
</dbReference>